<dbReference type="PANTHER" id="PTHR10285">
    <property type="entry name" value="URIDINE KINASE"/>
    <property type="match status" value="1"/>
</dbReference>
<gene>
    <name evidence="1" type="ORF">CYLTODRAFT_420655</name>
</gene>
<dbReference type="OrthoDB" id="347435at2759"/>
<dbReference type="AlphaFoldDB" id="A0A0D7BH81"/>
<dbReference type="Gene3D" id="3.40.50.300">
    <property type="entry name" value="P-loop containing nucleotide triphosphate hydrolases"/>
    <property type="match status" value="1"/>
</dbReference>
<dbReference type="Proteomes" id="UP000054007">
    <property type="component" value="Unassembled WGS sequence"/>
</dbReference>
<dbReference type="GO" id="GO:0016787">
    <property type="term" value="F:hydrolase activity"/>
    <property type="evidence" value="ECO:0007669"/>
    <property type="project" value="UniProtKB-KW"/>
</dbReference>
<sequence>MSNSLHEITQHILNLFAARESADMPLFVALQGPQGSGKSYLTGLTKAALSSAPHSLRVVTASLDDFYLPHHGLVTLASEHPSNPLWRGRGQPGTHDIPLAITVLKALKENQPADVEIPVFEKSLHGGEGDRLPMTGNTARTPADVVILEGWCTGFCPISESELNKRWDGAWQDQKTALGLSDSIVGSKKSLEDVNAALYSYLEVWSYFDAFVQIAPSLVQDATDATSPYSVIYKWRLEQEHAMKLQNGGLGMSDDAVKLFVDRYIPGYVFFGDGVSSGYQDRDGVWRSPPWEGKGLRISINEGRELVSVEHM</sequence>
<keyword evidence="2" id="KW-1185">Reference proteome</keyword>
<dbReference type="InterPro" id="IPR027417">
    <property type="entry name" value="P-loop_NTPase"/>
</dbReference>
<dbReference type="STRING" id="1314674.A0A0D7BH81"/>
<accession>A0A0D7BH81</accession>
<dbReference type="SUPFAM" id="SSF52540">
    <property type="entry name" value="P-loop containing nucleoside triphosphate hydrolases"/>
    <property type="match status" value="1"/>
</dbReference>
<evidence type="ECO:0000313" key="2">
    <source>
        <dbReference type="Proteomes" id="UP000054007"/>
    </source>
</evidence>
<reference evidence="1 2" key="1">
    <citation type="journal article" date="2015" name="Fungal Genet. Biol.">
        <title>Evolution of novel wood decay mechanisms in Agaricales revealed by the genome sequences of Fistulina hepatica and Cylindrobasidium torrendii.</title>
        <authorList>
            <person name="Floudas D."/>
            <person name="Held B.W."/>
            <person name="Riley R."/>
            <person name="Nagy L.G."/>
            <person name="Koehler G."/>
            <person name="Ransdell A.S."/>
            <person name="Younus H."/>
            <person name="Chow J."/>
            <person name="Chiniquy J."/>
            <person name="Lipzen A."/>
            <person name="Tritt A."/>
            <person name="Sun H."/>
            <person name="Haridas S."/>
            <person name="LaButti K."/>
            <person name="Ohm R.A."/>
            <person name="Kues U."/>
            <person name="Blanchette R.A."/>
            <person name="Grigoriev I.V."/>
            <person name="Minto R.E."/>
            <person name="Hibbett D.S."/>
        </authorList>
    </citation>
    <scope>NUCLEOTIDE SEQUENCE [LARGE SCALE GENOMIC DNA]</scope>
    <source>
        <strain evidence="1 2">FP15055 ss-10</strain>
    </source>
</reference>
<protein>
    <submittedName>
        <fullName evidence="1">p-loop containing nucleoside triphosphate hydrolase protein</fullName>
    </submittedName>
</protein>
<organism evidence="1 2">
    <name type="scientific">Cylindrobasidium torrendii FP15055 ss-10</name>
    <dbReference type="NCBI Taxonomy" id="1314674"/>
    <lineage>
        <taxon>Eukaryota</taxon>
        <taxon>Fungi</taxon>
        <taxon>Dikarya</taxon>
        <taxon>Basidiomycota</taxon>
        <taxon>Agaricomycotina</taxon>
        <taxon>Agaricomycetes</taxon>
        <taxon>Agaricomycetidae</taxon>
        <taxon>Agaricales</taxon>
        <taxon>Marasmiineae</taxon>
        <taxon>Physalacriaceae</taxon>
        <taxon>Cylindrobasidium</taxon>
    </lineage>
</organism>
<name>A0A0D7BH81_9AGAR</name>
<proteinExistence type="predicted"/>
<dbReference type="EMBL" id="KN880483">
    <property type="protein sequence ID" value="KIY69474.1"/>
    <property type="molecule type" value="Genomic_DNA"/>
</dbReference>
<evidence type="ECO:0000313" key="1">
    <source>
        <dbReference type="EMBL" id="KIY69474.1"/>
    </source>
</evidence>
<keyword evidence="1" id="KW-0378">Hydrolase</keyword>